<keyword evidence="4" id="KW-1185">Reference proteome</keyword>
<dbReference type="EMBL" id="CP015108">
    <property type="protein sequence ID" value="ARF14944.1"/>
    <property type="molecule type" value="Genomic_DNA"/>
</dbReference>
<dbReference type="InterPro" id="IPR016163">
    <property type="entry name" value="Ald_DH_C"/>
</dbReference>
<name>A0ABM6JXJ8_SPOUR</name>
<gene>
    <name evidence="3" type="ORF">SporoS204_12750</name>
</gene>
<protein>
    <submittedName>
        <fullName evidence="3">Methylmalonate-semialdehyde dehydrogenase (Acylating)</fullName>
    </submittedName>
</protein>
<evidence type="ECO:0000313" key="4">
    <source>
        <dbReference type="Proteomes" id="UP000192486"/>
    </source>
</evidence>
<dbReference type="PANTHER" id="PTHR43866:SF4">
    <property type="entry name" value="MALONATE-SEMIALDEHYDE DEHYDROGENASE"/>
    <property type="match status" value="1"/>
</dbReference>
<dbReference type="RefSeq" id="WP_029052678.1">
    <property type="nucleotide sequence ID" value="NZ_CP015108.1"/>
</dbReference>
<dbReference type="Gene3D" id="3.40.605.10">
    <property type="entry name" value="Aldehyde Dehydrogenase, Chain A, domain 1"/>
    <property type="match status" value="1"/>
</dbReference>
<dbReference type="Pfam" id="PF00171">
    <property type="entry name" value="Aldedh"/>
    <property type="match status" value="1"/>
</dbReference>
<dbReference type="InterPro" id="IPR016162">
    <property type="entry name" value="Ald_DH_N"/>
</dbReference>
<dbReference type="InterPro" id="IPR015590">
    <property type="entry name" value="Aldehyde_DH_dom"/>
</dbReference>
<dbReference type="InterPro" id="IPR010061">
    <property type="entry name" value="MeMal-semiAld_DH"/>
</dbReference>
<keyword evidence="1" id="KW-0560">Oxidoreductase</keyword>
<dbReference type="Gene3D" id="3.40.309.10">
    <property type="entry name" value="Aldehyde Dehydrogenase, Chain A, domain 2"/>
    <property type="match status" value="1"/>
</dbReference>
<proteinExistence type="predicted"/>
<dbReference type="NCBIfam" id="TIGR01722">
    <property type="entry name" value="MMSDH"/>
    <property type="match status" value="1"/>
</dbReference>
<dbReference type="Proteomes" id="UP000192486">
    <property type="component" value="Chromosome"/>
</dbReference>
<accession>A0ABM6JXJ8</accession>
<evidence type="ECO:0000313" key="3">
    <source>
        <dbReference type="EMBL" id="ARF14944.1"/>
    </source>
</evidence>
<dbReference type="SUPFAM" id="SSF53720">
    <property type="entry name" value="ALDH-like"/>
    <property type="match status" value="1"/>
</dbReference>
<feature type="domain" description="Aldehyde dehydrogenase" evidence="2">
    <location>
        <begin position="21"/>
        <end position="482"/>
    </location>
</feature>
<dbReference type="CDD" id="cd07085">
    <property type="entry name" value="ALDH_F6_MMSDH"/>
    <property type="match status" value="1"/>
</dbReference>
<dbReference type="PANTHER" id="PTHR43866">
    <property type="entry name" value="MALONATE-SEMIALDEHYDE DEHYDROGENASE"/>
    <property type="match status" value="1"/>
</dbReference>
<evidence type="ECO:0000259" key="2">
    <source>
        <dbReference type="Pfam" id="PF00171"/>
    </source>
</evidence>
<sequence length="504" mass="54317">MQKTEVKTLTHFINGVEVEGKSGRFGDVFNPSTGEKIAKVPLASTEEVNEVVKLAKEGFTHWSKVSVGKRVEVLHKFRALLVENTDRLAYAIGEENGKTISDATGEITRGIESVDFAIGAPHLLKGEHSVNVGGEINSYSMHKPLGVVTCIAPFNFPVMVPVAMSTMAVAVGNAMILKPSEKVPHSALILAELWSEAGLPAGVWNVVNGDKEAVDALLTNKDVMAVSFVGSTKVAEAVYEKGTKNHKRVQAFGGGKNNMVIMPDADIDTAVNSFLGAAYGAASQRCMAISTAIPVGEKTADAFVAKLTEKVNELKVGKFDDQEADFGPVISAEAKASVIKSIDLAIEEGAVLAADGRNPKVADENGYYLAPTLLDHVTTDMNVYKEEVFGPARIVVRVNTLEQAIDLINEHEYGNGVTLYTNSGSAARTFTDQIEVGMVGVNVPIPIPVGYHNFGGWKRSRFGEGQMFGPDTVRFFTKTKTVSERWFDTSYNDESKTDFDFPSS</sequence>
<reference evidence="3 4" key="1">
    <citation type="submission" date="2016-04" db="EMBL/GenBank/DDBJ databases">
        <title>Comparative Genomics and Epigenetics of Sporosarcina ureae.</title>
        <authorList>
            <person name="Oliver A.S."/>
            <person name="Cooper K.K."/>
        </authorList>
    </citation>
    <scope>NUCLEOTIDE SEQUENCE [LARGE SCALE GENOMIC DNA]</scope>
    <source>
        <strain evidence="3 4">S204</strain>
    </source>
</reference>
<dbReference type="InterPro" id="IPR016161">
    <property type="entry name" value="Ald_DH/histidinol_DH"/>
</dbReference>
<organism evidence="3 4">
    <name type="scientific">Sporosarcina ureae</name>
    <dbReference type="NCBI Taxonomy" id="1571"/>
    <lineage>
        <taxon>Bacteria</taxon>
        <taxon>Bacillati</taxon>
        <taxon>Bacillota</taxon>
        <taxon>Bacilli</taxon>
        <taxon>Bacillales</taxon>
        <taxon>Caryophanaceae</taxon>
        <taxon>Sporosarcina</taxon>
    </lineage>
</organism>
<evidence type="ECO:0000256" key="1">
    <source>
        <dbReference type="ARBA" id="ARBA00023002"/>
    </source>
</evidence>